<dbReference type="EMBL" id="BMML01000003">
    <property type="protein sequence ID" value="GGM95219.1"/>
    <property type="molecule type" value="Genomic_DNA"/>
</dbReference>
<reference evidence="2" key="1">
    <citation type="journal article" date="2014" name="Int. J. Syst. Evol. Microbiol.">
        <title>Complete genome sequence of Corynebacterium casei LMG S-19264T (=DSM 44701T), isolated from a smear-ripened cheese.</title>
        <authorList>
            <consortium name="US DOE Joint Genome Institute (JGI-PGF)"/>
            <person name="Walter F."/>
            <person name="Albersmeier A."/>
            <person name="Kalinowski J."/>
            <person name="Ruckert C."/>
        </authorList>
    </citation>
    <scope>NUCLEOTIDE SEQUENCE</scope>
    <source>
        <strain evidence="2">CGMCC 4.7110</strain>
    </source>
</reference>
<accession>A0A917UKG5</accession>
<name>A0A917UKG5_9ACTN</name>
<feature type="region of interest" description="Disordered" evidence="1">
    <location>
        <begin position="100"/>
        <end position="177"/>
    </location>
</feature>
<reference evidence="2" key="2">
    <citation type="submission" date="2020-09" db="EMBL/GenBank/DDBJ databases">
        <authorList>
            <person name="Sun Q."/>
            <person name="Zhou Y."/>
        </authorList>
    </citation>
    <scope>NUCLEOTIDE SEQUENCE</scope>
    <source>
        <strain evidence="2">CGMCC 4.7110</strain>
    </source>
</reference>
<gene>
    <name evidence="2" type="ORF">GCM10011578_014550</name>
</gene>
<dbReference type="Proteomes" id="UP000653411">
    <property type="component" value="Unassembled WGS sequence"/>
</dbReference>
<evidence type="ECO:0000256" key="1">
    <source>
        <dbReference type="SAM" id="MobiDB-lite"/>
    </source>
</evidence>
<feature type="compositionally biased region" description="Basic residues" evidence="1">
    <location>
        <begin position="112"/>
        <end position="126"/>
    </location>
</feature>
<proteinExistence type="predicted"/>
<organism evidence="2 3">
    <name type="scientific">Streptomyces fuscichromogenes</name>
    <dbReference type="NCBI Taxonomy" id="1324013"/>
    <lineage>
        <taxon>Bacteria</taxon>
        <taxon>Bacillati</taxon>
        <taxon>Actinomycetota</taxon>
        <taxon>Actinomycetes</taxon>
        <taxon>Kitasatosporales</taxon>
        <taxon>Streptomycetaceae</taxon>
        <taxon>Streptomyces</taxon>
    </lineage>
</organism>
<comment type="caution">
    <text evidence="2">The sequence shown here is derived from an EMBL/GenBank/DDBJ whole genome shotgun (WGS) entry which is preliminary data.</text>
</comment>
<dbReference type="AlphaFoldDB" id="A0A917UKG5"/>
<sequence length="177" mass="19532">MATGPHLLQQRLGKSLGDAELDAVGDERDECGQDPYAQQLRGTGQVHRRGERAGPLQTAQRVERGGQPARHLVGVRRGLHASGQPGEQLAAGLLFQSADLRGHGGLGEPEPRRRRRERPGPVHRQKGPQQVEVRVLRELSATGSRGRDRGMRPVLHGLQPNRAVHRHPDTGNRLPYW</sequence>
<evidence type="ECO:0000313" key="2">
    <source>
        <dbReference type="EMBL" id="GGM95219.1"/>
    </source>
</evidence>
<protein>
    <submittedName>
        <fullName evidence="2">Uncharacterized protein</fullName>
    </submittedName>
</protein>
<keyword evidence="3" id="KW-1185">Reference proteome</keyword>
<feature type="region of interest" description="Disordered" evidence="1">
    <location>
        <begin position="25"/>
        <end position="68"/>
    </location>
</feature>
<evidence type="ECO:0000313" key="3">
    <source>
        <dbReference type="Proteomes" id="UP000653411"/>
    </source>
</evidence>